<dbReference type="GO" id="GO:0003964">
    <property type="term" value="F:RNA-directed DNA polymerase activity"/>
    <property type="evidence" value="ECO:0007669"/>
    <property type="project" value="UniProtKB-KW"/>
</dbReference>
<dbReference type="EMBL" id="SMMG02000003">
    <property type="protein sequence ID" value="KAA3480468.1"/>
    <property type="molecule type" value="Genomic_DNA"/>
</dbReference>
<dbReference type="Proteomes" id="UP000325315">
    <property type="component" value="Unassembled WGS sequence"/>
</dbReference>
<dbReference type="Pfam" id="PF17917">
    <property type="entry name" value="RT_RNaseH"/>
    <property type="match status" value="1"/>
</dbReference>
<keyword evidence="9" id="KW-1185">Reference proteome</keyword>
<evidence type="ECO:0000256" key="3">
    <source>
        <dbReference type="ARBA" id="ARBA00022722"/>
    </source>
</evidence>
<keyword evidence="4" id="KW-0255">Endonuclease</keyword>
<dbReference type="AlphaFoldDB" id="A0A5B6WH17"/>
<dbReference type="PANTHER" id="PTHR34072">
    <property type="entry name" value="ENZYMATIC POLYPROTEIN-RELATED"/>
    <property type="match status" value="1"/>
</dbReference>
<dbReference type="GO" id="GO:0004519">
    <property type="term" value="F:endonuclease activity"/>
    <property type="evidence" value="ECO:0007669"/>
    <property type="project" value="UniProtKB-KW"/>
</dbReference>
<organism evidence="8 9">
    <name type="scientific">Gossypium australe</name>
    <dbReference type="NCBI Taxonomy" id="47621"/>
    <lineage>
        <taxon>Eukaryota</taxon>
        <taxon>Viridiplantae</taxon>
        <taxon>Streptophyta</taxon>
        <taxon>Embryophyta</taxon>
        <taxon>Tracheophyta</taxon>
        <taxon>Spermatophyta</taxon>
        <taxon>Magnoliopsida</taxon>
        <taxon>eudicotyledons</taxon>
        <taxon>Gunneridae</taxon>
        <taxon>Pentapetalae</taxon>
        <taxon>rosids</taxon>
        <taxon>malvids</taxon>
        <taxon>Malvales</taxon>
        <taxon>Malvaceae</taxon>
        <taxon>Malvoideae</taxon>
        <taxon>Gossypium</taxon>
    </lineage>
</organism>
<reference evidence="9" key="1">
    <citation type="journal article" date="2019" name="Plant Biotechnol. J.">
        <title>Genome sequencing of the Australian wild diploid species Gossypium australe highlights disease resistance and delayed gland morphogenesis.</title>
        <authorList>
            <person name="Cai Y."/>
            <person name="Cai X."/>
            <person name="Wang Q."/>
            <person name="Wang P."/>
            <person name="Zhang Y."/>
            <person name="Cai C."/>
            <person name="Xu Y."/>
            <person name="Wang K."/>
            <person name="Zhou Z."/>
            <person name="Wang C."/>
            <person name="Geng S."/>
            <person name="Li B."/>
            <person name="Dong Q."/>
            <person name="Hou Y."/>
            <person name="Wang H."/>
            <person name="Ai P."/>
            <person name="Liu Z."/>
            <person name="Yi F."/>
            <person name="Sun M."/>
            <person name="An G."/>
            <person name="Cheng J."/>
            <person name="Zhang Y."/>
            <person name="Shi Q."/>
            <person name="Xie Y."/>
            <person name="Shi X."/>
            <person name="Chang Y."/>
            <person name="Huang F."/>
            <person name="Chen Y."/>
            <person name="Hong S."/>
            <person name="Mi L."/>
            <person name="Sun Q."/>
            <person name="Zhang L."/>
            <person name="Zhou B."/>
            <person name="Peng R."/>
            <person name="Zhang X."/>
            <person name="Liu F."/>
        </authorList>
    </citation>
    <scope>NUCLEOTIDE SEQUENCE [LARGE SCALE GENOMIC DNA]</scope>
    <source>
        <strain evidence="9">cv. PA1801</strain>
    </source>
</reference>
<evidence type="ECO:0000256" key="6">
    <source>
        <dbReference type="ARBA" id="ARBA00022918"/>
    </source>
</evidence>
<evidence type="ECO:0000256" key="2">
    <source>
        <dbReference type="ARBA" id="ARBA00022695"/>
    </source>
</evidence>
<comment type="caution">
    <text evidence="8">The sequence shown here is derived from an EMBL/GenBank/DDBJ whole genome shotgun (WGS) entry which is preliminary data.</text>
</comment>
<name>A0A5B6WH17_9ROSI</name>
<accession>A0A5B6WH17</accession>
<evidence type="ECO:0000259" key="7">
    <source>
        <dbReference type="Pfam" id="PF17917"/>
    </source>
</evidence>
<keyword evidence="3" id="KW-0540">Nuclease</keyword>
<evidence type="ECO:0000313" key="9">
    <source>
        <dbReference type="Proteomes" id="UP000325315"/>
    </source>
</evidence>
<evidence type="ECO:0000256" key="1">
    <source>
        <dbReference type="ARBA" id="ARBA00022679"/>
    </source>
</evidence>
<gene>
    <name evidence="8" type="ORF">EPI10_020894</name>
</gene>
<keyword evidence="1" id="KW-0808">Transferase</keyword>
<protein>
    <submittedName>
        <fullName evidence="8">Retrovirus-related Pol polyprotein from transposon opus</fullName>
    </submittedName>
</protein>
<dbReference type="GO" id="GO:0016787">
    <property type="term" value="F:hydrolase activity"/>
    <property type="evidence" value="ECO:0007669"/>
    <property type="project" value="UniProtKB-KW"/>
</dbReference>
<keyword evidence="2" id="KW-0548">Nucleotidyltransferase</keyword>
<sequence>MQPNLDVSTIKLYGTKVIVYTDHSTIKYLLSERDTKPILIHWVLLLQEFDLVIQDRKGVKNQVAGHLSRLEQQDDTHSSVPINENFPVEHIFDVSHFHNTP</sequence>
<evidence type="ECO:0000313" key="8">
    <source>
        <dbReference type="EMBL" id="KAA3480468.1"/>
    </source>
</evidence>
<dbReference type="PANTHER" id="PTHR34072:SF57">
    <property type="entry name" value="RNA-DIRECTED DNA POLYMERASE"/>
    <property type="match status" value="1"/>
</dbReference>
<feature type="domain" description="Reverse transcriptase RNase H-like" evidence="7">
    <location>
        <begin position="12"/>
        <end position="49"/>
    </location>
</feature>
<evidence type="ECO:0000256" key="4">
    <source>
        <dbReference type="ARBA" id="ARBA00022759"/>
    </source>
</evidence>
<keyword evidence="6" id="KW-0695">RNA-directed DNA polymerase</keyword>
<dbReference type="OrthoDB" id="1436294at2759"/>
<proteinExistence type="predicted"/>
<dbReference type="InterPro" id="IPR041373">
    <property type="entry name" value="RT_RNaseH"/>
</dbReference>
<evidence type="ECO:0000256" key="5">
    <source>
        <dbReference type="ARBA" id="ARBA00022801"/>
    </source>
</evidence>
<keyword evidence="5" id="KW-0378">Hydrolase</keyword>